<dbReference type="InterPro" id="IPR016712">
    <property type="entry name" value="Rbsml_bS1m-like"/>
</dbReference>
<dbReference type="Proteomes" id="UP001303647">
    <property type="component" value="Unassembled WGS sequence"/>
</dbReference>
<dbReference type="PANTHER" id="PTHR28058:SF1">
    <property type="entry name" value="SMALL RIBOSOMAL SUBUNIT PROTEIN BS1M"/>
    <property type="match status" value="1"/>
</dbReference>
<dbReference type="GO" id="GO:0005763">
    <property type="term" value="C:mitochondrial small ribosomal subunit"/>
    <property type="evidence" value="ECO:0007669"/>
    <property type="project" value="TreeGrafter"/>
</dbReference>
<proteinExistence type="predicted"/>
<accession>A0AAN7CVP2</accession>
<keyword evidence="2" id="KW-0687">Ribonucleoprotein</keyword>
<name>A0AAN7CVP2_9PEZI</name>
<evidence type="ECO:0000256" key="1">
    <source>
        <dbReference type="SAM" id="MobiDB-lite"/>
    </source>
</evidence>
<dbReference type="AlphaFoldDB" id="A0AAN7CVP2"/>
<keyword evidence="2" id="KW-0689">Ribosomal protein</keyword>
<dbReference type="GO" id="GO:0070124">
    <property type="term" value="P:mitochondrial translational initiation"/>
    <property type="evidence" value="ECO:0007669"/>
    <property type="project" value="TreeGrafter"/>
</dbReference>
<reference evidence="2" key="1">
    <citation type="journal article" date="2023" name="Mol. Phylogenet. Evol.">
        <title>Genome-scale phylogeny and comparative genomics of the fungal order Sordariales.</title>
        <authorList>
            <person name="Hensen N."/>
            <person name="Bonometti L."/>
            <person name="Westerberg I."/>
            <person name="Brannstrom I.O."/>
            <person name="Guillou S."/>
            <person name="Cros-Aarteil S."/>
            <person name="Calhoun S."/>
            <person name="Haridas S."/>
            <person name="Kuo A."/>
            <person name="Mondo S."/>
            <person name="Pangilinan J."/>
            <person name="Riley R."/>
            <person name="LaButti K."/>
            <person name="Andreopoulos B."/>
            <person name="Lipzen A."/>
            <person name="Chen C."/>
            <person name="Yan M."/>
            <person name="Daum C."/>
            <person name="Ng V."/>
            <person name="Clum A."/>
            <person name="Steindorff A."/>
            <person name="Ohm R.A."/>
            <person name="Martin F."/>
            <person name="Silar P."/>
            <person name="Natvig D.O."/>
            <person name="Lalanne C."/>
            <person name="Gautier V."/>
            <person name="Ament-Velasquez S.L."/>
            <person name="Kruys A."/>
            <person name="Hutchinson M.I."/>
            <person name="Powell A.J."/>
            <person name="Barry K."/>
            <person name="Miller A.N."/>
            <person name="Grigoriev I.V."/>
            <person name="Debuchy R."/>
            <person name="Gladieux P."/>
            <person name="Hiltunen Thoren M."/>
            <person name="Johannesson H."/>
        </authorList>
    </citation>
    <scope>NUCLEOTIDE SEQUENCE</scope>
    <source>
        <strain evidence="2">CBS 359.72</strain>
    </source>
</reference>
<feature type="region of interest" description="Disordered" evidence="1">
    <location>
        <begin position="431"/>
        <end position="451"/>
    </location>
</feature>
<gene>
    <name evidence="2" type="ORF">C7999DRAFT_31420</name>
</gene>
<dbReference type="PANTHER" id="PTHR28058">
    <property type="entry name" value="37S RIBOSOMAL PROTEIN MRP51, MITOCHONDRIAL"/>
    <property type="match status" value="1"/>
</dbReference>
<reference evidence="2" key="2">
    <citation type="submission" date="2023-05" db="EMBL/GenBank/DDBJ databases">
        <authorList>
            <consortium name="Lawrence Berkeley National Laboratory"/>
            <person name="Steindorff A."/>
            <person name="Hensen N."/>
            <person name="Bonometti L."/>
            <person name="Westerberg I."/>
            <person name="Brannstrom I.O."/>
            <person name="Guillou S."/>
            <person name="Cros-Aarteil S."/>
            <person name="Calhoun S."/>
            <person name="Haridas S."/>
            <person name="Kuo A."/>
            <person name="Mondo S."/>
            <person name="Pangilinan J."/>
            <person name="Riley R."/>
            <person name="Labutti K."/>
            <person name="Andreopoulos B."/>
            <person name="Lipzen A."/>
            <person name="Chen C."/>
            <person name="Yanf M."/>
            <person name="Daum C."/>
            <person name="Ng V."/>
            <person name="Clum A."/>
            <person name="Ohm R."/>
            <person name="Martin F."/>
            <person name="Silar P."/>
            <person name="Natvig D."/>
            <person name="Lalanne C."/>
            <person name="Gautier V."/>
            <person name="Ament-Velasquez S.L."/>
            <person name="Kruys A."/>
            <person name="Hutchinson M.I."/>
            <person name="Powell A.J."/>
            <person name="Barry K."/>
            <person name="Miller A.N."/>
            <person name="Grigoriev I.V."/>
            <person name="Debuchy R."/>
            <person name="Gladieux P."/>
            <person name="Thoren M.H."/>
            <person name="Johannesson H."/>
        </authorList>
    </citation>
    <scope>NUCLEOTIDE SEQUENCE</scope>
    <source>
        <strain evidence="2">CBS 359.72</strain>
    </source>
</reference>
<feature type="compositionally biased region" description="Basic and acidic residues" evidence="1">
    <location>
        <begin position="431"/>
        <end position="449"/>
    </location>
</feature>
<evidence type="ECO:0000313" key="3">
    <source>
        <dbReference type="Proteomes" id="UP001303647"/>
    </source>
</evidence>
<comment type="caution">
    <text evidence="2">The sequence shown here is derived from an EMBL/GenBank/DDBJ whole genome shotgun (WGS) entry which is preliminary data.</text>
</comment>
<protein>
    <submittedName>
        <fullName evidence="2">Mitochondrial ribosomal protein MRP51</fullName>
    </submittedName>
</protein>
<organism evidence="2 3">
    <name type="scientific">Corynascus novoguineensis</name>
    <dbReference type="NCBI Taxonomy" id="1126955"/>
    <lineage>
        <taxon>Eukaryota</taxon>
        <taxon>Fungi</taxon>
        <taxon>Dikarya</taxon>
        <taxon>Ascomycota</taxon>
        <taxon>Pezizomycotina</taxon>
        <taxon>Sordariomycetes</taxon>
        <taxon>Sordariomycetidae</taxon>
        <taxon>Sordariales</taxon>
        <taxon>Chaetomiaceae</taxon>
        <taxon>Corynascus</taxon>
    </lineage>
</organism>
<dbReference type="Pfam" id="PF11709">
    <property type="entry name" value="Mit_ribos_Mrp51"/>
    <property type="match status" value="1"/>
</dbReference>
<evidence type="ECO:0000313" key="2">
    <source>
        <dbReference type="EMBL" id="KAK4248107.1"/>
    </source>
</evidence>
<keyword evidence="3" id="KW-1185">Reference proteome</keyword>
<sequence>MAAKSVSPGGALLRASRMFALPNPIPPPPHDGQAGANFHSETATLAFPTHQVITTLCASRKQGDWGLKRPLPLKSTTKSTNPMLRVKAIDTIEQITDYSSATDHGITLRKFQELNMPLTARRPAGGDHKDNTSTMGLPQKSVFEESLDVTDIHPDKRAEAIDNRWKFTGPWLAGMTQGEFNKWLAREVRPKRPEFREYLKKKIASELHAAAAKEALDKGREQPPVMDPSSVTEDQLLDYLRKLRHDNQALYNMVGQFLDLAPLTPPTVSQTGLPTSKVSQLKFTEMKNPYAERGPPVTHPSAGISYLRSSMYMENHPIYGPQKQHSPVVARIVRPRRQAQAMPAKLGVAGFIVDTPLGDTGSNYRSGSGAIFDRIDPNVEGGAKVWVQPKMASVDSSGRVILRVDDASREATLVAQELLGNAVCLGAKPAEDEMNKRESASDIRQKYRAADTPTLSSARDYGLRGI</sequence>
<dbReference type="GO" id="GO:0003735">
    <property type="term" value="F:structural constituent of ribosome"/>
    <property type="evidence" value="ECO:0007669"/>
    <property type="project" value="TreeGrafter"/>
</dbReference>
<dbReference type="EMBL" id="MU857642">
    <property type="protein sequence ID" value="KAK4248107.1"/>
    <property type="molecule type" value="Genomic_DNA"/>
</dbReference>